<dbReference type="GO" id="GO:0005840">
    <property type="term" value="C:ribosome"/>
    <property type="evidence" value="ECO:0007669"/>
    <property type="project" value="UniProtKB-KW"/>
</dbReference>
<dbReference type="AlphaFoldDB" id="A0A1D6PIR9"/>
<keyword evidence="2" id="KW-0687">Ribonucleoprotein</keyword>
<evidence type="ECO:0000256" key="1">
    <source>
        <dbReference type="SAM" id="MobiDB-lite"/>
    </source>
</evidence>
<gene>
    <name evidence="2" type="ORF">ZEAMMB73_Zm00001d048256</name>
</gene>
<keyword evidence="2" id="KW-0689">Ribosomal protein</keyword>
<organism evidence="2">
    <name type="scientific">Zea mays</name>
    <name type="common">Maize</name>
    <dbReference type="NCBI Taxonomy" id="4577"/>
    <lineage>
        <taxon>Eukaryota</taxon>
        <taxon>Viridiplantae</taxon>
        <taxon>Streptophyta</taxon>
        <taxon>Embryophyta</taxon>
        <taxon>Tracheophyta</taxon>
        <taxon>Spermatophyta</taxon>
        <taxon>Magnoliopsida</taxon>
        <taxon>Liliopsida</taxon>
        <taxon>Poales</taxon>
        <taxon>Poaceae</taxon>
        <taxon>PACMAD clade</taxon>
        <taxon>Panicoideae</taxon>
        <taxon>Andropogonodae</taxon>
        <taxon>Andropogoneae</taxon>
        <taxon>Tripsacinae</taxon>
        <taxon>Zea</taxon>
    </lineage>
</organism>
<feature type="region of interest" description="Disordered" evidence="1">
    <location>
        <begin position="47"/>
        <end position="78"/>
    </location>
</feature>
<evidence type="ECO:0000313" key="2">
    <source>
        <dbReference type="EMBL" id="AQL09219.1"/>
    </source>
</evidence>
<dbReference type="EMBL" id="CM000785">
    <property type="protein sequence ID" value="AQL09219.1"/>
    <property type="molecule type" value="Genomic_DNA"/>
</dbReference>
<name>A0A1D6PIR9_MAIZE</name>
<reference evidence="2" key="1">
    <citation type="submission" date="2015-12" db="EMBL/GenBank/DDBJ databases">
        <title>Update maize B73 reference genome by single molecule sequencing technologies.</title>
        <authorList>
            <consortium name="Maize Genome Sequencing Project"/>
            <person name="Ware D."/>
        </authorList>
    </citation>
    <scope>NUCLEOTIDE SEQUENCE</scope>
    <source>
        <tissue evidence="2">Seedling</tissue>
    </source>
</reference>
<sequence length="163" mass="17329">MYVLHSQYELLGVIFYSCYCFYQASTSSTWARHGISSSSRRGLLLPLRTRKTSSSSRPAPTASVLSSSSRSTLAPMPSLGGTPLVPSPISSRPLSASLACSSLLTQGLTISQSRSLLWGTSRPLPSATLTLPCDMSISASQPTTRGGTALDACSGFWPGWFCR</sequence>
<dbReference type="EMBL" id="CM000785">
    <property type="protein sequence ID" value="AQL09217.1"/>
    <property type="molecule type" value="Genomic_DNA"/>
</dbReference>
<proteinExistence type="predicted"/>
<protein>
    <submittedName>
        <fullName evidence="2">40S ribosomal protein Sa-1</fullName>
    </submittedName>
</protein>
<accession>A0A1D6PIR9</accession>